<dbReference type="Pfam" id="PF00697">
    <property type="entry name" value="PRAI"/>
    <property type="match status" value="1"/>
</dbReference>
<dbReference type="Proteomes" id="UP000051461">
    <property type="component" value="Unassembled WGS sequence"/>
</dbReference>
<dbReference type="InterPro" id="IPR011060">
    <property type="entry name" value="RibuloseP-bd_barrel"/>
</dbReference>
<dbReference type="GO" id="GO:0000162">
    <property type="term" value="P:L-tryptophan biosynthetic process"/>
    <property type="evidence" value="ECO:0007669"/>
    <property type="project" value="UniProtKB-UniRule"/>
</dbReference>
<evidence type="ECO:0000256" key="4">
    <source>
        <dbReference type="ARBA" id="ARBA00022272"/>
    </source>
</evidence>
<evidence type="ECO:0000313" key="11">
    <source>
        <dbReference type="EMBL" id="KRK34670.1"/>
    </source>
</evidence>
<dbReference type="Gene3D" id="3.20.20.70">
    <property type="entry name" value="Aldolase class I"/>
    <property type="match status" value="1"/>
</dbReference>
<dbReference type="OrthoDB" id="9786954at2"/>
<reference evidence="11 12" key="1">
    <citation type="journal article" date="2015" name="Genome Announc.">
        <title>Expanding the biotechnology potential of lactobacilli through comparative genomics of 213 strains and associated genera.</title>
        <authorList>
            <person name="Sun Z."/>
            <person name="Harris H.M."/>
            <person name="McCann A."/>
            <person name="Guo C."/>
            <person name="Argimon S."/>
            <person name="Zhang W."/>
            <person name="Yang X."/>
            <person name="Jeffery I.B."/>
            <person name="Cooney J.C."/>
            <person name="Kagawa T.F."/>
            <person name="Liu W."/>
            <person name="Song Y."/>
            <person name="Salvetti E."/>
            <person name="Wrobel A."/>
            <person name="Rasinkangas P."/>
            <person name="Parkhill J."/>
            <person name="Rea M.C."/>
            <person name="O'Sullivan O."/>
            <person name="Ritari J."/>
            <person name="Douillard F.P."/>
            <person name="Paul Ross R."/>
            <person name="Yang R."/>
            <person name="Briner A.E."/>
            <person name="Felis G.E."/>
            <person name="de Vos W.M."/>
            <person name="Barrangou R."/>
            <person name="Klaenhammer T.R."/>
            <person name="Caufield P.W."/>
            <person name="Cui Y."/>
            <person name="Zhang H."/>
            <person name="O'Toole P.W."/>
        </authorList>
    </citation>
    <scope>NUCLEOTIDE SEQUENCE [LARGE SCALE GENOMIC DNA]</scope>
    <source>
        <strain evidence="11 12">DSM 20003</strain>
    </source>
</reference>
<dbReference type="EC" id="5.3.1.24" evidence="3 9"/>
<evidence type="ECO:0000256" key="2">
    <source>
        <dbReference type="ARBA" id="ARBA00004664"/>
    </source>
</evidence>
<comment type="caution">
    <text evidence="11">The sequence shown here is derived from an EMBL/GenBank/DDBJ whole genome shotgun (WGS) entry which is preliminary data.</text>
</comment>
<keyword evidence="8 9" id="KW-0413">Isomerase</keyword>
<dbReference type="AlphaFoldDB" id="A0A0R1GKY9"/>
<dbReference type="PANTHER" id="PTHR42894:SF1">
    <property type="entry name" value="N-(5'-PHOSPHORIBOSYL)ANTHRANILATE ISOMERASE"/>
    <property type="match status" value="1"/>
</dbReference>
<dbReference type="InterPro" id="IPR013785">
    <property type="entry name" value="Aldolase_TIM"/>
</dbReference>
<evidence type="ECO:0000256" key="3">
    <source>
        <dbReference type="ARBA" id="ARBA00012572"/>
    </source>
</evidence>
<evidence type="ECO:0000259" key="10">
    <source>
        <dbReference type="Pfam" id="PF00697"/>
    </source>
</evidence>
<organism evidence="11 12">
    <name type="scientific">Loigolactobacillus bifermentans DSM 20003</name>
    <dbReference type="NCBI Taxonomy" id="1423726"/>
    <lineage>
        <taxon>Bacteria</taxon>
        <taxon>Bacillati</taxon>
        <taxon>Bacillota</taxon>
        <taxon>Bacilli</taxon>
        <taxon>Lactobacillales</taxon>
        <taxon>Lactobacillaceae</taxon>
        <taxon>Loigolactobacillus</taxon>
    </lineage>
</organism>
<name>A0A0R1GKY9_9LACO</name>
<evidence type="ECO:0000256" key="1">
    <source>
        <dbReference type="ARBA" id="ARBA00001164"/>
    </source>
</evidence>
<dbReference type="RefSeq" id="WP_057904930.1">
    <property type="nucleotide sequence ID" value="NZ_AZDA01000090.1"/>
</dbReference>
<dbReference type="GO" id="GO:0004640">
    <property type="term" value="F:phosphoribosylanthranilate isomerase activity"/>
    <property type="evidence" value="ECO:0007669"/>
    <property type="project" value="UniProtKB-UniRule"/>
</dbReference>
<dbReference type="SUPFAM" id="SSF51366">
    <property type="entry name" value="Ribulose-phoshate binding barrel"/>
    <property type="match status" value="1"/>
</dbReference>
<dbReference type="EMBL" id="AZDA01000090">
    <property type="protein sequence ID" value="KRK34670.1"/>
    <property type="molecule type" value="Genomic_DNA"/>
</dbReference>
<proteinExistence type="inferred from homology"/>
<evidence type="ECO:0000256" key="5">
    <source>
        <dbReference type="ARBA" id="ARBA00022605"/>
    </source>
</evidence>
<dbReference type="InterPro" id="IPR044643">
    <property type="entry name" value="TrpF_fam"/>
</dbReference>
<keyword evidence="5 9" id="KW-0028">Amino-acid biosynthesis</keyword>
<gene>
    <name evidence="9" type="primary">trpF</name>
    <name evidence="11" type="ORF">FC07_GL000423</name>
</gene>
<evidence type="ECO:0000256" key="9">
    <source>
        <dbReference type="HAMAP-Rule" id="MF_00135"/>
    </source>
</evidence>
<comment type="similarity">
    <text evidence="9">Belongs to the TrpF family.</text>
</comment>
<dbReference type="CDD" id="cd00405">
    <property type="entry name" value="PRAI"/>
    <property type="match status" value="1"/>
</dbReference>
<sequence length="196" mass="21078">MTQIKLCGLFRPVDVVAANAAAPEFAGFVFANSHRQISLAQAQNFRKKLNPTIITVGVFVDAPLTEMLAAVNSGAISYVQLHGHETETMVDQLQQAGAKVIQVFNLTQTTYQPTQADAVMFDAGKGTGETFDWTQVPQNVPQPVFLAGGITVANVTAAIQTVHPTVIDVSSGIETGGLKDPQKMRQLTQLVHDFNE</sequence>
<protein>
    <recommendedName>
        <fullName evidence="4 9">N-(5'-phosphoribosyl)anthranilate isomerase</fullName>
        <shortName evidence="9">PRAI</shortName>
        <ecNumber evidence="3 9">5.3.1.24</ecNumber>
    </recommendedName>
</protein>
<evidence type="ECO:0000313" key="12">
    <source>
        <dbReference type="Proteomes" id="UP000051461"/>
    </source>
</evidence>
<evidence type="ECO:0000256" key="7">
    <source>
        <dbReference type="ARBA" id="ARBA00023141"/>
    </source>
</evidence>
<comment type="catalytic activity">
    <reaction evidence="1 9">
        <text>N-(5-phospho-beta-D-ribosyl)anthranilate = 1-(2-carboxyphenylamino)-1-deoxy-D-ribulose 5-phosphate</text>
        <dbReference type="Rhea" id="RHEA:21540"/>
        <dbReference type="ChEBI" id="CHEBI:18277"/>
        <dbReference type="ChEBI" id="CHEBI:58613"/>
        <dbReference type="EC" id="5.3.1.24"/>
    </reaction>
</comment>
<dbReference type="UniPathway" id="UPA00035">
    <property type="reaction ID" value="UER00042"/>
</dbReference>
<dbReference type="PATRIC" id="fig|1423726.3.peg.439"/>
<evidence type="ECO:0000256" key="6">
    <source>
        <dbReference type="ARBA" id="ARBA00022822"/>
    </source>
</evidence>
<accession>A0A0R1GKY9</accession>
<dbReference type="HAMAP" id="MF_00135">
    <property type="entry name" value="PRAI"/>
    <property type="match status" value="1"/>
</dbReference>
<keyword evidence="7 9" id="KW-0057">Aromatic amino acid biosynthesis</keyword>
<keyword evidence="12" id="KW-1185">Reference proteome</keyword>
<keyword evidence="6 9" id="KW-0822">Tryptophan biosynthesis</keyword>
<evidence type="ECO:0000256" key="8">
    <source>
        <dbReference type="ARBA" id="ARBA00023235"/>
    </source>
</evidence>
<dbReference type="PANTHER" id="PTHR42894">
    <property type="entry name" value="N-(5'-PHOSPHORIBOSYL)ANTHRANILATE ISOMERASE"/>
    <property type="match status" value="1"/>
</dbReference>
<comment type="pathway">
    <text evidence="2 9">Amino-acid biosynthesis; L-tryptophan biosynthesis; L-tryptophan from chorismate: step 3/5.</text>
</comment>
<dbReference type="STRING" id="1423726.FC07_GL000423"/>
<feature type="domain" description="N-(5'phosphoribosyl) anthranilate isomerase (PRAI)" evidence="10">
    <location>
        <begin position="5"/>
        <end position="189"/>
    </location>
</feature>
<dbReference type="InterPro" id="IPR001240">
    <property type="entry name" value="PRAI_dom"/>
</dbReference>